<dbReference type="EMBL" id="JBHSGU010000002">
    <property type="protein sequence ID" value="MFC4700281.1"/>
    <property type="molecule type" value="Genomic_DNA"/>
</dbReference>
<dbReference type="InterPro" id="IPR050570">
    <property type="entry name" value="Cell_wall_metabolism_enzyme"/>
</dbReference>
<keyword evidence="2" id="KW-0378">Hydrolase</keyword>
<name>A0ABV9LUT3_9ALTE</name>
<dbReference type="SUPFAM" id="SSF51261">
    <property type="entry name" value="Duplicated hybrid motif"/>
    <property type="match status" value="1"/>
</dbReference>
<reference evidence="3" key="1">
    <citation type="journal article" date="2019" name="Int. J. Syst. Evol. Microbiol.">
        <title>The Global Catalogue of Microorganisms (GCM) 10K type strain sequencing project: providing services to taxonomists for standard genome sequencing and annotation.</title>
        <authorList>
            <consortium name="The Broad Institute Genomics Platform"/>
            <consortium name="The Broad Institute Genome Sequencing Center for Infectious Disease"/>
            <person name="Wu L."/>
            <person name="Ma J."/>
        </authorList>
    </citation>
    <scope>NUCLEOTIDE SEQUENCE [LARGE SCALE GENOMIC DNA]</scope>
    <source>
        <strain evidence="3">KACC 12507</strain>
    </source>
</reference>
<proteinExistence type="predicted"/>
<protein>
    <submittedName>
        <fullName evidence="2">M23 family metallopeptidase</fullName>
        <ecNumber evidence="2">3.4.24.-</ecNumber>
    </submittedName>
</protein>
<dbReference type="GO" id="GO:0016787">
    <property type="term" value="F:hydrolase activity"/>
    <property type="evidence" value="ECO:0007669"/>
    <property type="project" value="UniProtKB-KW"/>
</dbReference>
<dbReference type="Proteomes" id="UP001595897">
    <property type="component" value="Unassembled WGS sequence"/>
</dbReference>
<dbReference type="PANTHER" id="PTHR21666:SF291">
    <property type="entry name" value="STAGE II SPORULATION PROTEIN Q"/>
    <property type="match status" value="1"/>
</dbReference>
<evidence type="ECO:0000259" key="1">
    <source>
        <dbReference type="Pfam" id="PF01551"/>
    </source>
</evidence>
<feature type="domain" description="M23ase beta-sheet core" evidence="1">
    <location>
        <begin position="194"/>
        <end position="288"/>
    </location>
</feature>
<sequence>MNITILVKGKSTRYSKRLSLRRLVSGFVLLSLIMLVSSRNTESVYENQIRLSVVKTGLEEQLQRVNALENDTQQKLDVLVANLGSMRAQIEYLDSISANLANKHGLAVEDFTLSPEILGDAPEDKPSERQLSDSIEQVSDALSFKIKQLEALESILIGLNIEQEAKLTGRPVSKGWLSSHYGIRKDPFNGRPTMHKGVDFAGKSGSGVIATGAGIVTWSGERSGYGNLIEIDHGNGLRTRYGHNDVLKVEVGDVVTKGQTVALLGSTGRSTGAHVHYEVLKNGKQVDPMPYIYR</sequence>
<dbReference type="EC" id="3.4.24.-" evidence="2"/>
<dbReference type="InterPro" id="IPR016047">
    <property type="entry name" value="M23ase_b-sheet_dom"/>
</dbReference>
<dbReference type="CDD" id="cd12797">
    <property type="entry name" value="M23_peptidase"/>
    <property type="match status" value="1"/>
</dbReference>
<evidence type="ECO:0000313" key="2">
    <source>
        <dbReference type="EMBL" id="MFC4700281.1"/>
    </source>
</evidence>
<keyword evidence="3" id="KW-1185">Reference proteome</keyword>
<dbReference type="RefSeq" id="WP_382407564.1">
    <property type="nucleotide sequence ID" value="NZ_JBHSGU010000002.1"/>
</dbReference>
<organism evidence="2 3">
    <name type="scientific">Glaciecola siphonariae</name>
    <dbReference type="NCBI Taxonomy" id="521012"/>
    <lineage>
        <taxon>Bacteria</taxon>
        <taxon>Pseudomonadati</taxon>
        <taxon>Pseudomonadota</taxon>
        <taxon>Gammaproteobacteria</taxon>
        <taxon>Alteromonadales</taxon>
        <taxon>Alteromonadaceae</taxon>
        <taxon>Glaciecola</taxon>
    </lineage>
</organism>
<dbReference type="Gene3D" id="2.70.70.10">
    <property type="entry name" value="Glucose Permease (Domain IIA)"/>
    <property type="match status" value="1"/>
</dbReference>
<dbReference type="Pfam" id="PF01551">
    <property type="entry name" value="Peptidase_M23"/>
    <property type="match status" value="1"/>
</dbReference>
<dbReference type="InterPro" id="IPR011055">
    <property type="entry name" value="Dup_hybrid_motif"/>
</dbReference>
<dbReference type="PANTHER" id="PTHR21666">
    <property type="entry name" value="PEPTIDASE-RELATED"/>
    <property type="match status" value="1"/>
</dbReference>
<gene>
    <name evidence="2" type="ORF">ACFO4O_08950</name>
</gene>
<evidence type="ECO:0000313" key="3">
    <source>
        <dbReference type="Proteomes" id="UP001595897"/>
    </source>
</evidence>
<comment type="caution">
    <text evidence="2">The sequence shown here is derived from an EMBL/GenBank/DDBJ whole genome shotgun (WGS) entry which is preliminary data.</text>
</comment>
<accession>A0ABV9LUT3</accession>